<evidence type="ECO:0000256" key="16">
    <source>
        <dbReference type="ARBA" id="ARBA00030048"/>
    </source>
</evidence>
<dbReference type="PANTHER" id="PTHR11136">
    <property type="entry name" value="FOLYLPOLYGLUTAMATE SYNTHASE-RELATED"/>
    <property type="match status" value="1"/>
</dbReference>
<dbReference type="EMBL" id="CACVAT010000352">
    <property type="protein sequence ID" value="CAA6821017.1"/>
    <property type="molecule type" value="Genomic_DNA"/>
</dbReference>
<evidence type="ECO:0000256" key="3">
    <source>
        <dbReference type="ARBA" id="ARBA00004799"/>
    </source>
</evidence>
<evidence type="ECO:0000256" key="1">
    <source>
        <dbReference type="ARBA" id="ARBA00001946"/>
    </source>
</evidence>
<evidence type="ECO:0000256" key="2">
    <source>
        <dbReference type="ARBA" id="ARBA00002714"/>
    </source>
</evidence>
<dbReference type="GO" id="GO:0008841">
    <property type="term" value="F:dihydrofolate synthase activity"/>
    <property type="evidence" value="ECO:0007669"/>
    <property type="project" value="UniProtKB-EC"/>
</dbReference>
<comment type="pathway">
    <text evidence="4">Cofactor biosynthesis; tetrahydrofolylpolyglutamate biosynthesis.</text>
</comment>
<evidence type="ECO:0000256" key="10">
    <source>
        <dbReference type="ARBA" id="ARBA00022598"/>
    </source>
</evidence>
<comment type="catalytic activity">
    <reaction evidence="22">
        <text>7,8-dihydropteroate + L-glutamate + ATP = 7,8-dihydrofolate + ADP + phosphate + H(+)</text>
        <dbReference type="Rhea" id="RHEA:23584"/>
        <dbReference type="ChEBI" id="CHEBI:15378"/>
        <dbReference type="ChEBI" id="CHEBI:17839"/>
        <dbReference type="ChEBI" id="CHEBI:29985"/>
        <dbReference type="ChEBI" id="CHEBI:30616"/>
        <dbReference type="ChEBI" id="CHEBI:43474"/>
        <dbReference type="ChEBI" id="CHEBI:57451"/>
        <dbReference type="ChEBI" id="CHEBI:456216"/>
        <dbReference type="EC" id="6.3.2.12"/>
    </reaction>
</comment>
<reference evidence="26" key="1">
    <citation type="submission" date="2020-01" db="EMBL/GenBank/DDBJ databases">
        <authorList>
            <person name="Meier V. D."/>
            <person name="Meier V D."/>
        </authorList>
    </citation>
    <scope>NUCLEOTIDE SEQUENCE</scope>
    <source>
        <strain evidence="26">HLG_WM_MAG_09</strain>
    </source>
</reference>
<keyword evidence="15" id="KW-0289">Folate biosynthesis</keyword>
<organism evidence="26">
    <name type="scientific">uncultured Thiotrichaceae bacterium</name>
    <dbReference type="NCBI Taxonomy" id="298394"/>
    <lineage>
        <taxon>Bacteria</taxon>
        <taxon>Pseudomonadati</taxon>
        <taxon>Pseudomonadota</taxon>
        <taxon>Gammaproteobacteria</taxon>
        <taxon>Thiotrichales</taxon>
        <taxon>Thiotrichaceae</taxon>
        <taxon>environmental samples</taxon>
    </lineage>
</organism>
<evidence type="ECO:0000256" key="6">
    <source>
        <dbReference type="ARBA" id="ARBA00011245"/>
    </source>
</evidence>
<dbReference type="Pfam" id="PF02875">
    <property type="entry name" value="Mur_ligase_C"/>
    <property type="match status" value="1"/>
</dbReference>
<evidence type="ECO:0000313" key="26">
    <source>
        <dbReference type="EMBL" id="CAA6821017.1"/>
    </source>
</evidence>
<evidence type="ECO:0000259" key="24">
    <source>
        <dbReference type="Pfam" id="PF02875"/>
    </source>
</evidence>
<gene>
    <name evidence="26" type="ORF">HELGO_WM15731</name>
</gene>
<evidence type="ECO:0000259" key="25">
    <source>
        <dbReference type="Pfam" id="PF08245"/>
    </source>
</evidence>
<dbReference type="Gene3D" id="3.40.1190.10">
    <property type="entry name" value="Mur-like, catalytic domain"/>
    <property type="match status" value="1"/>
</dbReference>
<dbReference type="NCBIfam" id="NF008101">
    <property type="entry name" value="PRK10846.1"/>
    <property type="match status" value="1"/>
</dbReference>
<dbReference type="AlphaFoldDB" id="A0A6S6TS94"/>
<evidence type="ECO:0000256" key="20">
    <source>
        <dbReference type="ARBA" id="ARBA00047808"/>
    </source>
</evidence>
<name>A0A6S6TS94_9GAMM</name>
<dbReference type="Gene3D" id="3.90.190.20">
    <property type="entry name" value="Mur ligase, C-terminal domain"/>
    <property type="match status" value="1"/>
</dbReference>
<comment type="cofactor">
    <cofactor evidence="1">
        <name>Mg(2+)</name>
        <dbReference type="ChEBI" id="CHEBI:18420"/>
    </cofactor>
</comment>
<keyword evidence="14" id="KW-0460">Magnesium</keyword>
<dbReference type="Pfam" id="PF08245">
    <property type="entry name" value="Mur_ligase_M"/>
    <property type="match status" value="1"/>
</dbReference>
<dbReference type="InterPro" id="IPR001645">
    <property type="entry name" value="Folylpolyglutamate_synth"/>
</dbReference>
<dbReference type="InterPro" id="IPR036565">
    <property type="entry name" value="Mur-like_cat_sf"/>
</dbReference>
<dbReference type="InterPro" id="IPR004101">
    <property type="entry name" value="Mur_ligase_C"/>
</dbReference>
<evidence type="ECO:0000256" key="17">
    <source>
        <dbReference type="ARBA" id="ARBA00030592"/>
    </source>
</evidence>
<accession>A0A6S6TS94</accession>
<proteinExistence type="inferred from homology"/>
<keyword evidence="11" id="KW-0479">Metal-binding</keyword>
<dbReference type="EC" id="6.3.2.12" evidence="7"/>
<dbReference type="GO" id="GO:0046654">
    <property type="term" value="P:tetrahydrofolate biosynthetic process"/>
    <property type="evidence" value="ECO:0007669"/>
    <property type="project" value="UniProtKB-UniPathway"/>
</dbReference>
<dbReference type="PIRSF" id="PIRSF001563">
    <property type="entry name" value="Folylpolyglu_synth"/>
    <property type="match status" value="1"/>
</dbReference>
<comment type="subunit">
    <text evidence="6">Monomer.</text>
</comment>
<evidence type="ECO:0000256" key="7">
    <source>
        <dbReference type="ARBA" id="ARBA00013023"/>
    </source>
</evidence>
<dbReference type="PROSITE" id="PS01011">
    <property type="entry name" value="FOLYLPOLYGLU_SYNT_1"/>
    <property type="match status" value="1"/>
</dbReference>
<evidence type="ECO:0000256" key="19">
    <source>
        <dbReference type="ARBA" id="ARBA00047493"/>
    </source>
</evidence>
<comment type="similarity">
    <text evidence="5 23">Belongs to the folylpolyglutamate synthase family.</text>
</comment>
<evidence type="ECO:0000256" key="14">
    <source>
        <dbReference type="ARBA" id="ARBA00022842"/>
    </source>
</evidence>
<dbReference type="GO" id="GO:0005524">
    <property type="term" value="F:ATP binding"/>
    <property type="evidence" value="ECO:0007669"/>
    <property type="project" value="UniProtKB-KW"/>
</dbReference>
<comment type="function">
    <text evidence="2">Functions in two distinct reactions of the de novo folate biosynthetic pathway. Catalyzes the addition of a glutamate residue to dihydropteroate (7,8-dihydropteroate or H2Pte) to form dihydrofolate (7,8-dihydrofolate monoglutamate or H2Pte-Glu). Also catalyzes successive additions of L-glutamate to tetrahydrofolate or 10-formyltetrahydrofolate or 5,10-methylenetetrahydrofolate, leading to folylpolyglutamate derivatives.</text>
</comment>
<evidence type="ECO:0000256" key="11">
    <source>
        <dbReference type="ARBA" id="ARBA00022723"/>
    </source>
</evidence>
<dbReference type="SUPFAM" id="SSF53623">
    <property type="entry name" value="MurD-like peptide ligases, catalytic domain"/>
    <property type="match status" value="1"/>
</dbReference>
<evidence type="ECO:0000256" key="12">
    <source>
        <dbReference type="ARBA" id="ARBA00022741"/>
    </source>
</evidence>
<evidence type="ECO:0000256" key="13">
    <source>
        <dbReference type="ARBA" id="ARBA00022840"/>
    </source>
</evidence>
<keyword evidence="13 23" id="KW-0067">ATP-binding</keyword>
<evidence type="ECO:0000256" key="21">
    <source>
        <dbReference type="ARBA" id="ARBA00049035"/>
    </source>
</evidence>
<dbReference type="InterPro" id="IPR013221">
    <property type="entry name" value="Mur_ligase_cen"/>
</dbReference>
<dbReference type="EC" id="6.3.2.17" evidence="8"/>
<dbReference type="GO" id="GO:0046656">
    <property type="term" value="P:folic acid biosynthetic process"/>
    <property type="evidence" value="ECO:0007669"/>
    <property type="project" value="UniProtKB-KW"/>
</dbReference>
<evidence type="ECO:0000256" key="22">
    <source>
        <dbReference type="ARBA" id="ARBA00049161"/>
    </source>
</evidence>
<comment type="catalytic activity">
    <reaction evidence="21">
        <text>(6R)-5,10-methylenetetrahydrofolyl-(gamma-L-Glu)(n) + L-glutamate + ATP = (6R)-5,10-methylenetetrahydrofolyl-(gamma-L-Glu)(n+1) + ADP + phosphate + H(+)</text>
        <dbReference type="Rhea" id="RHEA:51912"/>
        <dbReference type="Rhea" id="RHEA-COMP:13257"/>
        <dbReference type="Rhea" id="RHEA-COMP:13258"/>
        <dbReference type="ChEBI" id="CHEBI:15378"/>
        <dbReference type="ChEBI" id="CHEBI:29985"/>
        <dbReference type="ChEBI" id="CHEBI:30616"/>
        <dbReference type="ChEBI" id="CHEBI:43474"/>
        <dbReference type="ChEBI" id="CHEBI:136572"/>
        <dbReference type="ChEBI" id="CHEBI:456216"/>
        <dbReference type="EC" id="6.3.2.17"/>
    </reaction>
</comment>
<comment type="catalytic activity">
    <reaction evidence="20">
        <text>10-formyltetrahydrofolyl-(gamma-L-Glu)(n) + L-glutamate + ATP = 10-formyltetrahydrofolyl-(gamma-L-Glu)(n+1) + ADP + phosphate + H(+)</text>
        <dbReference type="Rhea" id="RHEA:51904"/>
        <dbReference type="Rhea" id="RHEA-COMP:13088"/>
        <dbReference type="Rhea" id="RHEA-COMP:14300"/>
        <dbReference type="ChEBI" id="CHEBI:15378"/>
        <dbReference type="ChEBI" id="CHEBI:29985"/>
        <dbReference type="ChEBI" id="CHEBI:30616"/>
        <dbReference type="ChEBI" id="CHEBI:43474"/>
        <dbReference type="ChEBI" id="CHEBI:134413"/>
        <dbReference type="ChEBI" id="CHEBI:456216"/>
        <dbReference type="EC" id="6.3.2.17"/>
    </reaction>
</comment>
<protein>
    <recommendedName>
        <fullName evidence="9">Dihydrofolate synthase/folylpolyglutamate synthase</fullName>
        <ecNumber evidence="7">6.3.2.12</ecNumber>
        <ecNumber evidence="8">6.3.2.17</ecNumber>
    </recommendedName>
    <alternativeName>
        <fullName evidence="18">Folylpoly-gamma-glutamate synthetase-dihydrofolate synthetase</fullName>
    </alternativeName>
    <alternativeName>
        <fullName evidence="16">Folylpolyglutamate synthetase</fullName>
    </alternativeName>
    <alternativeName>
        <fullName evidence="17">Tetrahydrofolylpolyglutamate synthase</fullName>
    </alternativeName>
</protein>
<dbReference type="GO" id="GO:0004326">
    <property type="term" value="F:tetrahydrofolylpolyglutamate synthase activity"/>
    <property type="evidence" value="ECO:0007669"/>
    <property type="project" value="UniProtKB-EC"/>
</dbReference>
<evidence type="ECO:0000256" key="18">
    <source>
        <dbReference type="ARBA" id="ARBA00032510"/>
    </source>
</evidence>
<keyword evidence="10 23" id="KW-0436">Ligase</keyword>
<evidence type="ECO:0000256" key="15">
    <source>
        <dbReference type="ARBA" id="ARBA00022909"/>
    </source>
</evidence>
<feature type="domain" description="Mur ligase central" evidence="25">
    <location>
        <begin position="49"/>
        <end position="222"/>
    </location>
</feature>
<keyword evidence="12 23" id="KW-0547">Nucleotide-binding</keyword>
<dbReference type="GO" id="GO:0046872">
    <property type="term" value="F:metal ion binding"/>
    <property type="evidence" value="ECO:0007669"/>
    <property type="project" value="UniProtKB-KW"/>
</dbReference>
<dbReference type="UniPathway" id="UPA00077">
    <property type="reaction ID" value="UER00157"/>
</dbReference>
<evidence type="ECO:0000256" key="23">
    <source>
        <dbReference type="PIRNR" id="PIRNR001563"/>
    </source>
</evidence>
<dbReference type="GO" id="GO:0005737">
    <property type="term" value="C:cytoplasm"/>
    <property type="evidence" value="ECO:0007669"/>
    <property type="project" value="TreeGrafter"/>
</dbReference>
<sequence>MKGSTDNLQEWLSWQESLHFSAIDLGLDRIRQVAANLDLLQPDFPIITVAGTNGKGSTVALLTSILSKAGYHVGTYTSPHILRYNERIAFNGQPVDDAPICEAFEAIDAARGEISLTYFEFGTLAAMWLFARSAVDVVVLEVGLGGRLDAANLWDAEVAVVTSIGIDHVSWLGDDREVIGREKAGVGRPGKALVCGDPEPPESIAAVAGELGADYVQYGADFFIRQQDTKPSASALPCTFDVVFSALSAAEQVDWLGLPLPGILGEVQMRNAACALIALYQLRDCLPIQLPAIHQGVAEAQLSGRLQKLSSRPDILLDVAHNPHAAEQLAGFLQKNPTDGKNFVLFSILSDKDINGVLTALKDAVDEWHYFPLKDERAMPLSDIQSAMSAHGITFAASYAGLKQAWAALHPNLNSDDRVVAFGSFLVVSSMLEDLP</sequence>
<dbReference type="SUPFAM" id="SSF53244">
    <property type="entry name" value="MurD-like peptide ligases, peptide-binding domain"/>
    <property type="match status" value="1"/>
</dbReference>
<dbReference type="FunFam" id="3.40.1190.10:FF:000004">
    <property type="entry name" value="Dihydrofolate synthase/folylpolyglutamate synthase"/>
    <property type="match status" value="1"/>
</dbReference>
<feature type="domain" description="Mur ligase C-terminal" evidence="24">
    <location>
        <begin position="304"/>
        <end position="425"/>
    </location>
</feature>
<dbReference type="InterPro" id="IPR018109">
    <property type="entry name" value="Folylpolyglutamate_synth_CS"/>
</dbReference>
<evidence type="ECO:0000256" key="8">
    <source>
        <dbReference type="ARBA" id="ARBA00013025"/>
    </source>
</evidence>
<dbReference type="NCBIfam" id="TIGR01499">
    <property type="entry name" value="folC"/>
    <property type="match status" value="1"/>
</dbReference>
<dbReference type="PANTHER" id="PTHR11136:SF0">
    <property type="entry name" value="DIHYDROFOLATE SYNTHETASE-RELATED"/>
    <property type="match status" value="1"/>
</dbReference>
<comment type="catalytic activity">
    <reaction evidence="19">
        <text>(6S)-5,6,7,8-tetrahydrofolyl-(gamma-L-Glu)(n) + L-glutamate + ATP = (6S)-5,6,7,8-tetrahydrofolyl-(gamma-L-Glu)(n+1) + ADP + phosphate + H(+)</text>
        <dbReference type="Rhea" id="RHEA:10580"/>
        <dbReference type="Rhea" id="RHEA-COMP:14738"/>
        <dbReference type="Rhea" id="RHEA-COMP:14740"/>
        <dbReference type="ChEBI" id="CHEBI:15378"/>
        <dbReference type="ChEBI" id="CHEBI:29985"/>
        <dbReference type="ChEBI" id="CHEBI:30616"/>
        <dbReference type="ChEBI" id="CHEBI:43474"/>
        <dbReference type="ChEBI" id="CHEBI:141005"/>
        <dbReference type="ChEBI" id="CHEBI:456216"/>
        <dbReference type="EC" id="6.3.2.17"/>
    </reaction>
</comment>
<dbReference type="InterPro" id="IPR036615">
    <property type="entry name" value="Mur_ligase_C_dom_sf"/>
</dbReference>
<evidence type="ECO:0000256" key="4">
    <source>
        <dbReference type="ARBA" id="ARBA00005150"/>
    </source>
</evidence>
<comment type="pathway">
    <text evidence="3">Cofactor biosynthesis; tetrahydrofolate biosynthesis; 7,8-dihydrofolate from 2-amino-4-hydroxy-6-hydroxymethyl-7,8-dihydropteridine diphosphate and 4-aminobenzoate: step 2/2.</text>
</comment>
<evidence type="ECO:0000256" key="9">
    <source>
        <dbReference type="ARBA" id="ARBA00019357"/>
    </source>
</evidence>
<evidence type="ECO:0000256" key="5">
    <source>
        <dbReference type="ARBA" id="ARBA00008276"/>
    </source>
</evidence>